<proteinExistence type="predicted"/>
<evidence type="ECO:0000313" key="2">
    <source>
        <dbReference type="Proteomes" id="UP001237642"/>
    </source>
</evidence>
<sequence length="286" mass="31015">MKCSGFRIPLLTSSRRSKVGCVMSCNSVSRDMHSFVIVLLSGCQANETSADVFDSGGEKKAYGAFSDTQSSRYQSSRSVSLLLTQSTLQALGTAQLSGIGIFDVQTKEESGGKVEEIINASLGATQTDTFFVIFEIQNLKSRKVSARFNTEKSSATGSSGETSNLASLTLVADQAPYALSVASPFERKCGEKLEEVPQVNKSESPKIDVSVQDVTDTDKFTKESVKGKDAIQHVSEKSINTKGSMAHITRKALSYVECNFMEADDAMWFSLKQGAIWIIMGTCYHL</sequence>
<accession>A0AAD8N704</accession>
<reference evidence="1" key="2">
    <citation type="submission" date="2023-05" db="EMBL/GenBank/DDBJ databases">
        <authorList>
            <person name="Schelkunov M.I."/>
        </authorList>
    </citation>
    <scope>NUCLEOTIDE SEQUENCE</scope>
    <source>
        <strain evidence="1">Hsosn_3</strain>
        <tissue evidence="1">Leaf</tissue>
    </source>
</reference>
<protein>
    <submittedName>
        <fullName evidence="1">Uncharacterized protein</fullName>
    </submittedName>
</protein>
<organism evidence="1 2">
    <name type="scientific">Heracleum sosnowskyi</name>
    <dbReference type="NCBI Taxonomy" id="360622"/>
    <lineage>
        <taxon>Eukaryota</taxon>
        <taxon>Viridiplantae</taxon>
        <taxon>Streptophyta</taxon>
        <taxon>Embryophyta</taxon>
        <taxon>Tracheophyta</taxon>
        <taxon>Spermatophyta</taxon>
        <taxon>Magnoliopsida</taxon>
        <taxon>eudicotyledons</taxon>
        <taxon>Gunneridae</taxon>
        <taxon>Pentapetalae</taxon>
        <taxon>asterids</taxon>
        <taxon>campanulids</taxon>
        <taxon>Apiales</taxon>
        <taxon>Apiaceae</taxon>
        <taxon>Apioideae</taxon>
        <taxon>apioid superclade</taxon>
        <taxon>Tordylieae</taxon>
        <taxon>Tordyliinae</taxon>
        <taxon>Heracleum</taxon>
    </lineage>
</organism>
<dbReference type="EMBL" id="JAUIZM010000001">
    <property type="protein sequence ID" value="KAK1403995.1"/>
    <property type="molecule type" value="Genomic_DNA"/>
</dbReference>
<dbReference type="Proteomes" id="UP001237642">
    <property type="component" value="Unassembled WGS sequence"/>
</dbReference>
<name>A0AAD8N704_9APIA</name>
<keyword evidence="2" id="KW-1185">Reference proteome</keyword>
<dbReference type="AlphaFoldDB" id="A0AAD8N704"/>
<gene>
    <name evidence="1" type="ORF">POM88_003600</name>
</gene>
<evidence type="ECO:0000313" key="1">
    <source>
        <dbReference type="EMBL" id="KAK1403995.1"/>
    </source>
</evidence>
<comment type="caution">
    <text evidence="1">The sequence shown here is derived from an EMBL/GenBank/DDBJ whole genome shotgun (WGS) entry which is preliminary data.</text>
</comment>
<reference evidence="1" key="1">
    <citation type="submission" date="2023-02" db="EMBL/GenBank/DDBJ databases">
        <title>Genome of toxic invasive species Heracleum sosnowskyi carries increased number of genes despite the absence of recent whole-genome duplications.</title>
        <authorList>
            <person name="Schelkunov M."/>
            <person name="Shtratnikova V."/>
            <person name="Makarenko M."/>
            <person name="Klepikova A."/>
            <person name="Omelchenko D."/>
            <person name="Novikova G."/>
            <person name="Obukhova E."/>
            <person name="Bogdanov V."/>
            <person name="Penin A."/>
            <person name="Logacheva M."/>
        </authorList>
    </citation>
    <scope>NUCLEOTIDE SEQUENCE</scope>
    <source>
        <strain evidence="1">Hsosn_3</strain>
        <tissue evidence="1">Leaf</tissue>
    </source>
</reference>